<name>A0A1G9BDZ7_9ACTN</name>
<dbReference type="RefSeq" id="WP_090764246.1">
    <property type="nucleotide sequence ID" value="NZ_FNFB01000007.1"/>
</dbReference>
<sequence>MIKVSTALATCALTASLIAAPAVTSIAPTFAAQQAATTATGYAPPCERGRHSEECAARRHRGEEGRRHRGEEGRRHRGEEGRRNPDRGYVGESPLTGQECTGGIEVGCPG</sequence>
<evidence type="ECO:0000313" key="3">
    <source>
        <dbReference type="EMBL" id="SDK37304.1"/>
    </source>
</evidence>
<gene>
    <name evidence="3" type="ORF">SAMN05421874_107116</name>
</gene>
<dbReference type="AlphaFoldDB" id="A0A1G9BDZ7"/>
<dbReference type="EMBL" id="FNFB01000007">
    <property type="protein sequence ID" value="SDK37304.1"/>
    <property type="molecule type" value="Genomic_DNA"/>
</dbReference>
<organism evidence="3 4">
    <name type="scientific">Nonomuraea maritima</name>
    <dbReference type="NCBI Taxonomy" id="683260"/>
    <lineage>
        <taxon>Bacteria</taxon>
        <taxon>Bacillati</taxon>
        <taxon>Actinomycetota</taxon>
        <taxon>Actinomycetes</taxon>
        <taxon>Streptosporangiales</taxon>
        <taxon>Streptosporangiaceae</taxon>
        <taxon>Nonomuraea</taxon>
    </lineage>
</organism>
<feature type="signal peptide" evidence="2">
    <location>
        <begin position="1"/>
        <end position="31"/>
    </location>
</feature>
<protein>
    <submittedName>
        <fullName evidence="3">Uncharacterized protein</fullName>
    </submittedName>
</protein>
<evidence type="ECO:0000256" key="2">
    <source>
        <dbReference type="SAM" id="SignalP"/>
    </source>
</evidence>
<reference evidence="3 4" key="1">
    <citation type="submission" date="2016-10" db="EMBL/GenBank/DDBJ databases">
        <authorList>
            <person name="de Groot N.N."/>
        </authorList>
    </citation>
    <scope>NUCLEOTIDE SEQUENCE [LARGE SCALE GENOMIC DNA]</scope>
    <source>
        <strain evidence="3 4">CGMCC 4.5681</strain>
    </source>
</reference>
<feature type="compositionally biased region" description="Basic and acidic residues" evidence="1">
    <location>
        <begin position="47"/>
        <end position="86"/>
    </location>
</feature>
<proteinExistence type="predicted"/>
<evidence type="ECO:0000313" key="4">
    <source>
        <dbReference type="Proteomes" id="UP000198683"/>
    </source>
</evidence>
<dbReference type="STRING" id="683260.SAMN05421874_107116"/>
<feature type="chain" id="PRO_5011644062" evidence="2">
    <location>
        <begin position="32"/>
        <end position="110"/>
    </location>
</feature>
<keyword evidence="4" id="KW-1185">Reference proteome</keyword>
<dbReference type="Proteomes" id="UP000198683">
    <property type="component" value="Unassembled WGS sequence"/>
</dbReference>
<accession>A0A1G9BDZ7</accession>
<feature type="region of interest" description="Disordered" evidence="1">
    <location>
        <begin position="37"/>
        <end position="110"/>
    </location>
</feature>
<evidence type="ECO:0000256" key="1">
    <source>
        <dbReference type="SAM" id="MobiDB-lite"/>
    </source>
</evidence>
<keyword evidence="2" id="KW-0732">Signal</keyword>